<accession>A0A6A6T898</accession>
<sequence length="311" mass="34763">MASILNYEDSCSMVLRALGLGNQGEEDLVFVSVDTEFGKYLPKDHSCYYKILEFGLCTLDTRDIRGLEPGLNGANWLKHIRTKHYRMSDTIGIQSDAKDVRGVPLCVPEHFEFGESTVVDRDDIAAAVTDDCRIPDPPSSSVEKHDESVSTKFRKIVLVAQGWHATDSVWWKDQMNLDIDEIGTIEAVIDTQTVFGNEQPTKPGLVKIMKGFNIERLYMHNGANDAVYTLACLVLGILWSHAWKETQKRDWSFMNASFPLMQINGEQAIQVLAGNSSLKQVPSPSIVWSEAIEAVEERISEGVVLRLRGAD</sequence>
<dbReference type="InterPro" id="IPR048519">
    <property type="entry name" value="Gfd2/YDR514C-like_C"/>
</dbReference>
<gene>
    <name evidence="2" type="ORF">K491DRAFT_778750</name>
</gene>
<dbReference type="InterPro" id="IPR040151">
    <property type="entry name" value="Gfd2/YDR514C-like"/>
</dbReference>
<dbReference type="AlphaFoldDB" id="A0A6A6T898"/>
<evidence type="ECO:0000313" key="2">
    <source>
        <dbReference type="EMBL" id="KAF2655451.1"/>
    </source>
</evidence>
<proteinExistence type="predicted"/>
<keyword evidence="3" id="KW-1185">Reference proteome</keyword>
<dbReference type="EMBL" id="MU004349">
    <property type="protein sequence ID" value="KAF2655451.1"/>
    <property type="molecule type" value="Genomic_DNA"/>
</dbReference>
<evidence type="ECO:0000259" key="1">
    <source>
        <dbReference type="Pfam" id="PF21762"/>
    </source>
</evidence>
<dbReference type="Pfam" id="PF21762">
    <property type="entry name" value="DEDDh_C"/>
    <property type="match status" value="1"/>
</dbReference>
<dbReference type="OrthoDB" id="5953249at2759"/>
<reference evidence="2" key="1">
    <citation type="journal article" date="2020" name="Stud. Mycol.">
        <title>101 Dothideomycetes genomes: a test case for predicting lifestyles and emergence of pathogens.</title>
        <authorList>
            <person name="Haridas S."/>
            <person name="Albert R."/>
            <person name="Binder M."/>
            <person name="Bloem J."/>
            <person name="Labutti K."/>
            <person name="Salamov A."/>
            <person name="Andreopoulos B."/>
            <person name="Baker S."/>
            <person name="Barry K."/>
            <person name="Bills G."/>
            <person name="Bluhm B."/>
            <person name="Cannon C."/>
            <person name="Castanera R."/>
            <person name="Culley D."/>
            <person name="Daum C."/>
            <person name="Ezra D."/>
            <person name="Gonzalez J."/>
            <person name="Henrissat B."/>
            <person name="Kuo A."/>
            <person name="Liang C."/>
            <person name="Lipzen A."/>
            <person name="Lutzoni F."/>
            <person name="Magnuson J."/>
            <person name="Mondo S."/>
            <person name="Nolan M."/>
            <person name="Ohm R."/>
            <person name="Pangilinan J."/>
            <person name="Park H.-J."/>
            <person name="Ramirez L."/>
            <person name="Alfaro M."/>
            <person name="Sun H."/>
            <person name="Tritt A."/>
            <person name="Yoshinaga Y."/>
            <person name="Zwiers L.-H."/>
            <person name="Turgeon B."/>
            <person name="Goodwin S."/>
            <person name="Spatafora J."/>
            <person name="Crous P."/>
            <person name="Grigoriev I."/>
        </authorList>
    </citation>
    <scope>NUCLEOTIDE SEQUENCE</scope>
    <source>
        <strain evidence="2">CBS 122681</strain>
    </source>
</reference>
<organism evidence="2 3">
    <name type="scientific">Lophiostoma macrostomum CBS 122681</name>
    <dbReference type="NCBI Taxonomy" id="1314788"/>
    <lineage>
        <taxon>Eukaryota</taxon>
        <taxon>Fungi</taxon>
        <taxon>Dikarya</taxon>
        <taxon>Ascomycota</taxon>
        <taxon>Pezizomycotina</taxon>
        <taxon>Dothideomycetes</taxon>
        <taxon>Pleosporomycetidae</taxon>
        <taxon>Pleosporales</taxon>
        <taxon>Lophiostomataceae</taxon>
        <taxon>Lophiostoma</taxon>
    </lineage>
</organism>
<evidence type="ECO:0000313" key="3">
    <source>
        <dbReference type="Proteomes" id="UP000799324"/>
    </source>
</evidence>
<dbReference type="PANTHER" id="PTHR28083:SF1">
    <property type="entry name" value="GOOD FOR FULL DBP5 ACTIVITY PROTEIN 2"/>
    <property type="match status" value="1"/>
</dbReference>
<protein>
    <recommendedName>
        <fullName evidence="1">Gfd2/YDR514C-like C-terminal domain-containing protein</fullName>
    </recommendedName>
</protein>
<dbReference type="GO" id="GO:0005634">
    <property type="term" value="C:nucleus"/>
    <property type="evidence" value="ECO:0007669"/>
    <property type="project" value="TreeGrafter"/>
</dbReference>
<feature type="domain" description="Gfd2/YDR514C-like C-terminal" evidence="1">
    <location>
        <begin position="29"/>
        <end position="234"/>
    </location>
</feature>
<dbReference type="Proteomes" id="UP000799324">
    <property type="component" value="Unassembled WGS sequence"/>
</dbReference>
<dbReference type="PANTHER" id="PTHR28083">
    <property type="entry name" value="GOOD FOR FULL DBP5 ACTIVITY PROTEIN 2"/>
    <property type="match status" value="1"/>
</dbReference>
<name>A0A6A6T898_9PLEO</name>